<protein>
    <submittedName>
        <fullName evidence="2">Uncharacterized protein</fullName>
    </submittedName>
</protein>
<proteinExistence type="predicted"/>
<organism evidence="2 3">
    <name type="scientific">Stylosanthes scabra</name>
    <dbReference type="NCBI Taxonomy" id="79078"/>
    <lineage>
        <taxon>Eukaryota</taxon>
        <taxon>Viridiplantae</taxon>
        <taxon>Streptophyta</taxon>
        <taxon>Embryophyta</taxon>
        <taxon>Tracheophyta</taxon>
        <taxon>Spermatophyta</taxon>
        <taxon>Magnoliopsida</taxon>
        <taxon>eudicotyledons</taxon>
        <taxon>Gunneridae</taxon>
        <taxon>Pentapetalae</taxon>
        <taxon>rosids</taxon>
        <taxon>fabids</taxon>
        <taxon>Fabales</taxon>
        <taxon>Fabaceae</taxon>
        <taxon>Papilionoideae</taxon>
        <taxon>50 kb inversion clade</taxon>
        <taxon>dalbergioids sensu lato</taxon>
        <taxon>Dalbergieae</taxon>
        <taxon>Pterocarpus clade</taxon>
        <taxon>Stylosanthes</taxon>
    </lineage>
</organism>
<gene>
    <name evidence="2" type="ORF">PIB30_040914</name>
</gene>
<evidence type="ECO:0000313" key="2">
    <source>
        <dbReference type="EMBL" id="MED6183787.1"/>
    </source>
</evidence>
<accession>A0ABU6WD63</accession>
<dbReference type="EMBL" id="JASCZI010181466">
    <property type="protein sequence ID" value="MED6183787.1"/>
    <property type="molecule type" value="Genomic_DNA"/>
</dbReference>
<keyword evidence="3" id="KW-1185">Reference proteome</keyword>
<evidence type="ECO:0000313" key="3">
    <source>
        <dbReference type="Proteomes" id="UP001341840"/>
    </source>
</evidence>
<feature type="compositionally biased region" description="Basic and acidic residues" evidence="1">
    <location>
        <begin position="1"/>
        <end position="12"/>
    </location>
</feature>
<dbReference type="Proteomes" id="UP001341840">
    <property type="component" value="Unassembled WGS sequence"/>
</dbReference>
<name>A0ABU6WD63_9FABA</name>
<reference evidence="2 3" key="1">
    <citation type="journal article" date="2023" name="Plants (Basel)">
        <title>Bridging the Gap: Combining Genomics and Transcriptomics Approaches to Understand Stylosanthes scabra, an Orphan Legume from the Brazilian Caatinga.</title>
        <authorList>
            <person name="Ferreira-Neto J.R.C."/>
            <person name="da Silva M.D."/>
            <person name="Binneck E."/>
            <person name="de Melo N.F."/>
            <person name="da Silva R.H."/>
            <person name="de Melo A.L.T.M."/>
            <person name="Pandolfi V."/>
            <person name="Bustamante F.O."/>
            <person name="Brasileiro-Vidal A.C."/>
            <person name="Benko-Iseppon A.M."/>
        </authorList>
    </citation>
    <scope>NUCLEOTIDE SEQUENCE [LARGE SCALE GENOMIC DNA]</scope>
    <source>
        <tissue evidence="2">Leaves</tissue>
    </source>
</reference>
<evidence type="ECO:0000256" key="1">
    <source>
        <dbReference type="SAM" id="MobiDB-lite"/>
    </source>
</evidence>
<feature type="region of interest" description="Disordered" evidence="1">
    <location>
        <begin position="1"/>
        <end position="20"/>
    </location>
</feature>
<sequence>MEMEMRWRRQDRASGYGSTTTEGCGEEVLLVEILLKLEIGVFVLLRSSSPFPKGFVRDVGGRVNGGVEAVGFSLLGSLGVRVSGFRV</sequence>
<comment type="caution">
    <text evidence="2">The sequence shown here is derived from an EMBL/GenBank/DDBJ whole genome shotgun (WGS) entry which is preliminary data.</text>
</comment>